<comment type="caution">
    <text evidence="1">The sequence shown here is derived from an EMBL/GenBank/DDBJ whole genome shotgun (WGS) entry which is preliminary data.</text>
</comment>
<reference evidence="1 2" key="1">
    <citation type="submission" date="2018-02" db="EMBL/GenBank/DDBJ databases">
        <title>Lelliotia aquatilis sp. nov., isolated from drinking water.</title>
        <authorList>
            <person name="Kaempfer P."/>
            <person name="Glaeser S."/>
            <person name="Exner M."/>
            <person name="Doijad S."/>
            <person name="Chakraborty T."/>
        </authorList>
    </citation>
    <scope>NUCLEOTIDE SEQUENCE [LARGE SCALE GENOMIC DNA]</scope>
    <source>
        <strain evidence="1 2">6331-17</strain>
    </source>
</reference>
<accession>A0ABX5A184</accession>
<dbReference type="RefSeq" id="WP_095281142.1">
    <property type="nucleotide sequence ID" value="NZ_PQVR01000004.1"/>
</dbReference>
<gene>
    <name evidence="1" type="ORF">C3712_11485</name>
</gene>
<sequence>MATIPALSYAQSEESFIQQLLNAPLPETVDLFEAADSCTTVVCVLVETLDINTRKALCERLLHSLNQLRDLCDKDLPPHLIEQLIAGEKISSNVPDLWQETATMVDYAQALTQAVEGGKLPSKVEKELTGLLHDMVWLLADFVKEPYITAH</sequence>
<proteinExistence type="predicted"/>
<dbReference type="Proteomes" id="UP000237025">
    <property type="component" value="Unassembled WGS sequence"/>
</dbReference>
<protein>
    <submittedName>
        <fullName evidence="1">Uncharacterized protein</fullName>
    </submittedName>
</protein>
<keyword evidence="2" id="KW-1185">Reference proteome</keyword>
<organism evidence="1 2">
    <name type="scientific">Lelliottia aquatilis</name>
    <dbReference type="NCBI Taxonomy" id="2080838"/>
    <lineage>
        <taxon>Bacteria</taxon>
        <taxon>Pseudomonadati</taxon>
        <taxon>Pseudomonadota</taxon>
        <taxon>Gammaproteobacteria</taxon>
        <taxon>Enterobacterales</taxon>
        <taxon>Enterobacteriaceae</taxon>
        <taxon>Lelliottia</taxon>
    </lineage>
</organism>
<evidence type="ECO:0000313" key="2">
    <source>
        <dbReference type="Proteomes" id="UP000237025"/>
    </source>
</evidence>
<name>A0ABX5A184_9ENTR</name>
<evidence type="ECO:0000313" key="1">
    <source>
        <dbReference type="EMBL" id="POZ22777.1"/>
    </source>
</evidence>
<dbReference type="EMBL" id="PQVW01000007">
    <property type="protein sequence ID" value="POZ22777.1"/>
    <property type="molecule type" value="Genomic_DNA"/>
</dbReference>